<dbReference type="Proteomes" id="UP000823399">
    <property type="component" value="Unassembled WGS sequence"/>
</dbReference>
<dbReference type="EMBL" id="JABBWM010000120">
    <property type="protein sequence ID" value="KAG2088554.1"/>
    <property type="molecule type" value="Genomic_DNA"/>
</dbReference>
<dbReference type="RefSeq" id="XP_041285580.1">
    <property type="nucleotide sequence ID" value="XM_041432014.1"/>
</dbReference>
<organism evidence="1 2">
    <name type="scientific">Suillus discolor</name>
    <dbReference type="NCBI Taxonomy" id="1912936"/>
    <lineage>
        <taxon>Eukaryota</taxon>
        <taxon>Fungi</taxon>
        <taxon>Dikarya</taxon>
        <taxon>Basidiomycota</taxon>
        <taxon>Agaricomycotina</taxon>
        <taxon>Agaricomycetes</taxon>
        <taxon>Agaricomycetidae</taxon>
        <taxon>Boletales</taxon>
        <taxon>Suillineae</taxon>
        <taxon>Suillaceae</taxon>
        <taxon>Suillus</taxon>
    </lineage>
</organism>
<evidence type="ECO:0000313" key="2">
    <source>
        <dbReference type="Proteomes" id="UP000823399"/>
    </source>
</evidence>
<proteinExistence type="predicted"/>
<reference evidence="1" key="1">
    <citation type="journal article" date="2020" name="New Phytol.">
        <title>Comparative genomics reveals dynamic genome evolution in host specialist ectomycorrhizal fungi.</title>
        <authorList>
            <person name="Lofgren L.A."/>
            <person name="Nguyen N.H."/>
            <person name="Vilgalys R."/>
            <person name="Ruytinx J."/>
            <person name="Liao H.L."/>
            <person name="Branco S."/>
            <person name="Kuo A."/>
            <person name="LaButti K."/>
            <person name="Lipzen A."/>
            <person name="Andreopoulos W."/>
            <person name="Pangilinan J."/>
            <person name="Riley R."/>
            <person name="Hundley H."/>
            <person name="Na H."/>
            <person name="Barry K."/>
            <person name="Grigoriev I.V."/>
            <person name="Stajich J.E."/>
            <person name="Kennedy P.G."/>
        </authorList>
    </citation>
    <scope>NUCLEOTIDE SEQUENCE</scope>
    <source>
        <strain evidence="1">FC423</strain>
    </source>
</reference>
<sequence length="109" mass="12309">RRRLCADATTLGVHATETQKANICTRSNALLRKIESWTTIQTPYMPAVALLRSAPELTRGASNDADKPENLLLWLPSSLGTEYSCDRKLQELEWELRFAQAHDALNEVR</sequence>
<name>A0A9P7JM37_9AGAM</name>
<dbReference type="AlphaFoldDB" id="A0A9P7JM37"/>
<accession>A0A9P7JM37</accession>
<keyword evidence="2" id="KW-1185">Reference proteome</keyword>
<protein>
    <submittedName>
        <fullName evidence="1">Uncharacterized protein</fullName>
    </submittedName>
</protein>
<gene>
    <name evidence="1" type="ORF">F5147DRAFT_587609</name>
</gene>
<feature type="non-terminal residue" evidence="1">
    <location>
        <position position="1"/>
    </location>
</feature>
<comment type="caution">
    <text evidence="1">The sequence shown here is derived from an EMBL/GenBank/DDBJ whole genome shotgun (WGS) entry which is preliminary data.</text>
</comment>
<evidence type="ECO:0000313" key="1">
    <source>
        <dbReference type="EMBL" id="KAG2088554.1"/>
    </source>
</evidence>
<dbReference type="GeneID" id="64694273"/>
<dbReference type="OrthoDB" id="2678132at2759"/>